<dbReference type="InterPro" id="IPR004046">
    <property type="entry name" value="GST_C"/>
</dbReference>
<keyword evidence="2" id="KW-0808">Transferase</keyword>
<dbReference type="AlphaFoldDB" id="A0A8S0VYE2"/>
<comment type="similarity">
    <text evidence="4">Belongs to the GST superfamily.</text>
</comment>
<dbReference type="Pfam" id="PF02798">
    <property type="entry name" value="GST_N"/>
    <property type="match status" value="1"/>
</dbReference>
<dbReference type="Gene3D" id="3.40.30.10">
    <property type="entry name" value="Glutaredoxin"/>
    <property type="match status" value="1"/>
</dbReference>
<organism evidence="7 8">
    <name type="scientific">Cyclocybe aegerita</name>
    <name type="common">Black poplar mushroom</name>
    <name type="synonym">Agrocybe aegerita</name>
    <dbReference type="NCBI Taxonomy" id="1973307"/>
    <lineage>
        <taxon>Eukaryota</taxon>
        <taxon>Fungi</taxon>
        <taxon>Dikarya</taxon>
        <taxon>Basidiomycota</taxon>
        <taxon>Agaricomycotina</taxon>
        <taxon>Agaricomycetes</taxon>
        <taxon>Agaricomycetidae</taxon>
        <taxon>Agaricales</taxon>
        <taxon>Agaricineae</taxon>
        <taxon>Bolbitiaceae</taxon>
        <taxon>Cyclocybe</taxon>
    </lineage>
</organism>
<keyword evidence="8" id="KW-1185">Reference proteome</keyword>
<dbReference type="Gene3D" id="1.20.1050.10">
    <property type="match status" value="1"/>
</dbReference>
<dbReference type="PANTHER" id="PTHR43900">
    <property type="entry name" value="GLUTATHIONE S-TRANSFERASE RHO"/>
    <property type="match status" value="1"/>
</dbReference>
<dbReference type="SUPFAM" id="SSF52833">
    <property type="entry name" value="Thioredoxin-like"/>
    <property type="match status" value="1"/>
</dbReference>
<evidence type="ECO:0000256" key="3">
    <source>
        <dbReference type="ARBA" id="ARBA00047960"/>
    </source>
</evidence>
<dbReference type="GO" id="GO:0006749">
    <property type="term" value="P:glutathione metabolic process"/>
    <property type="evidence" value="ECO:0007669"/>
    <property type="project" value="TreeGrafter"/>
</dbReference>
<dbReference type="EC" id="2.5.1.18" evidence="1"/>
<name>A0A8S0VYE2_CYCAE</name>
<dbReference type="GO" id="GO:0004364">
    <property type="term" value="F:glutathione transferase activity"/>
    <property type="evidence" value="ECO:0007669"/>
    <property type="project" value="UniProtKB-EC"/>
</dbReference>
<dbReference type="InterPro" id="IPR040079">
    <property type="entry name" value="Glutathione_S-Trfase"/>
</dbReference>
<dbReference type="InterPro" id="IPR036249">
    <property type="entry name" value="Thioredoxin-like_sf"/>
</dbReference>
<protein>
    <recommendedName>
        <fullName evidence="1">glutathione transferase</fullName>
        <ecNumber evidence="1">2.5.1.18</ecNumber>
    </recommendedName>
</protein>
<evidence type="ECO:0000259" key="6">
    <source>
        <dbReference type="PROSITE" id="PS50405"/>
    </source>
</evidence>
<dbReference type="Pfam" id="PF00043">
    <property type="entry name" value="GST_C"/>
    <property type="match status" value="1"/>
</dbReference>
<dbReference type="PROSITE" id="PS50404">
    <property type="entry name" value="GST_NTER"/>
    <property type="match status" value="1"/>
</dbReference>
<dbReference type="InterPro" id="IPR010987">
    <property type="entry name" value="Glutathione-S-Trfase_C-like"/>
</dbReference>
<evidence type="ECO:0000256" key="1">
    <source>
        <dbReference type="ARBA" id="ARBA00012452"/>
    </source>
</evidence>
<dbReference type="PROSITE" id="PS50405">
    <property type="entry name" value="GST_CTER"/>
    <property type="match status" value="1"/>
</dbReference>
<proteinExistence type="inferred from homology"/>
<dbReference type="SFLD" id="SFLDS00019">
    <property type="entry name" value="Glutathione_Transferase_(cytos"/>
    <property type="match status" value="1"/>
</dbReference>
<dbReference type="FunFam" id="3.40.30.10:FF:000016">
    <property type="entry name" value="Glutathione S-transferase F2"/>
    <property type="match status" value="1"/>
</dbReference>
<reference evidence="7 8" key="1">
    <citation type="submission" date="2020-01" db="EMBL/GenBank/DDBJ databases">
        <authorList>
            <person name="Gupta K D."/>
        </authorList>
    </citation>
    <scope>NUCLEOTIDE SEQUENCE [LARGE SCALE GENOMIC DNA]</scope>
</reference>
<evidence type="ECO:0000256" key="4">
    <source>
        <dbReference type="RuleBase" id="RU003494"/>
    </source>
</evidence>
<dbReference type="PANTHER" id="PTHR43900:SF3">
    <property type="entry name" value="GLUTATHIONE S-TRANSFERASE RHO"/>
    <property type="match status" value="1"/>
</dbReference>
<accession>A0A8S0VYE2</accession>
<feature type="domain" description="GST C-terminal" evidence="6">
    <location>
        <begin position="69"/>
        <end position="198"/>
    </location>
</feature>
<feature type="domain" description="GST N-terminal" evidence="5">
    <location>
        <begin position="1"/>
        <end position="82"/>
    </location>
</feature>
<sequence length="198" mass="22028">MVLKVYGSPASICTKRVALVLHEKKVSFELHVIDLAKGENKSPEYLSKQPFGQIPYIDDDGFILYESRAIAAYIAAKYPEQGTRGLIPKPKRFSSRPRPLSSPTSMMFDMTTNQAVVDDQVGQLAARLDVYDQILSKQKYVAGNELTLADLYHLPYASLLGAAGSDVLEKRPNFLRWYKVISSRASWQAIKDGVKGTA</sequence>
<comment type="catalytic activity">
    <reaction evidence="3">
        <text>RX + glutathione = an S-substituted glutathione + a halide anion + H(+)</text>
        <dbReference type="Rhea" id="RHEA:16437"/>
        <dbReference type="ChEBI" id="CHEBI:15378"/>
        <dbReference type="ChEBI" id="CHEBI:16042"/>
        <dbReference type="ChEBI" id="CHEBI:17792"/>
        <dbReference type="ChEBI" id="CHEBI:57925"/>
        <dbReference type="ChEBI" id="CHEBI:90779"/>
        <dbReference type="EC" id="2.5.1.18"/>
    </reaction>
</comment>
<gene>
    <name evidence="7" type="ORF">AAE3_LOCUS4252</name>
</gene>
<dbReference type="GO" id="GO:0005737">
    <property type="term" value="C:cytoplasm"/>
    <property type="evidence" value="ECO:0007669"/>
    <property type="project" value="TreeGrafter"/>
</dbReference>
<evidence type="ECO:0000313" key="7">
    <source>
        <dbReference type="EMBL" id="CAA7262251.1"/>
    </source>
</evidence>
<dbReference type="Proteomes" id="UP000467700">
    <property type="component" value="Unassembled WGS sequence"/>
</dbReference>
<dbReference type="GO" id="GO:0043295">
    <property type="term" value="F:glutathione binding"/>
    <property type="evidence" value="ECO:0007669"/>
    <property type="project" value="TreeGrafter"/>
</dbReference>
<dbReference type="SUPFAM" id="SSF47616">
    <property type="entry name" value="GST C-terminal domain-like"/>
    <property type="match status" value="1"/>
</dbReference>
<evidence type="ECO:0000313" key="8">
    <source>
        <dbReference type="Proteomes" id="UP000467700"/>
    </source>
</evidence>
<dbReference type="InterPro" id="IPR036282">
    <property type="entry name" value="Glutathione-S-Trfase_C_sf"/>
</dbReference>
<evidence type="ECO:0000256" key="2">
    <source>
        <dbReference type="ARBA" id="ARBA00022679"/>
    </source>
</evidence>
<comment type="caution">
    <text evidence="7">The sequence shown here is derived from an EMBL/GenBank/DDBJ whole genome shotgun (WGS) entry which is preliminary data.</text>
</comment>
<evidence type="ECO:0000259" key="5">
    <source>
        <dbReference type="PROSITE" id="PS50404"/>
    </source>
</evidence>
<dbReference type="OrthoDB" id="249703at2759"/>
<dbReference type="InterPro" id="IPR004045">
    <property type="entry name" value="Glutathione_S-Trfase_N"/>
</dbReference>
<dbReference type="SFLD" id="SFLDG00358">
    <property type="entry name" value="Main_(cytGST)"/>
    <property type="match status" value="1"/>
</dbReference>
<dbReference type="EMBL" id="CACVBS010000035">
    <property type="protein sequence ID" value="CAA7262251.1"/>
    <property type="molecule type" value="Genomic_DNA"/>
</dbReference>